<protein>
    <submittedName>
        <fullName evidence="1">Uncharacterized protein</fullName>
    </submittedName>
</protein>
<organism evidence="1 2">
    <name type="scientific">Portunus trituberculatus</name>
    <name type="common">Swimming crab</name>
    <name type="synonym">Neptunus trituberculatus</name>
    <dbReference type="NCBI Taxonomy" id="210409"/>
    <lineage>
        <taxon>Eukaryota</taxon>
        <taxon>Metazoa</taxon>
        <taxon>Ecdysozoa</taxon>
        <taxon>Arthropoda</taxon>
        <taxon>Crustacea</taxon>
        <taxon>Multicrustacea</taxon>
        <taxon>Malacostraca</taxon>
        <taxon>Eumalacostraca</taxon>
        <taxon>Eucarida</taxon>
        <taxon>Decapoda</taxon>
        <taxon>Pleocyemata</taxon>
        <taxon>Brachyura</taxon>
        <taxon>Eubrachyura</taxon>
        <taxon>Portunoidea</taxon>
        <taxon>Portunidae</taxon>
        <taxon>Portuninae</taxon>
        <taxon>Portunus</taxon>
    </lineage>
</organism>
<dbReference type="AlphaFoldDB" id="A0A5B7E7B7"/>
<dbReference type="EMBL" id="VSRR010002039">
    <property type="protein sequence ID" value="MPC29235.1"/>
    <property type="molecule type" value="Genomic_DNA"/>
</dbReference>
<name>A0A5B7E7B7_PORTR</name>
<comment type="caution">
    <text evidence="1">The sequence shown here is derived from an EMBL/GenBank/DDBJ whole genome shotgun (WGS) entry which is preliminary data.</text>
</comment>
<dbReference type="Proteomes" id="UP000324222">
    <property type="component" value="Unassembled WGS sequence"/>
</dbReference>
<gene>
    <name evidence="1" type="ORF">E2C01_022457</name>
</gene>
<accession>A0A5B7E7B7</accession>
<proteinExistence type="predicted"/>
<sequence>MQKQIWKVKKVFTDIEWRNIMNGRTIQGKYKIFLQKHNEGVKKYVPIYRVKKSIHA</sequence>
<evidence type="ECO:0000313" key="1">
    <source>
        <dbReference type="EMBL" id="MPC29235.1"/>
    </source>
</evidence>
<evidence type="ECO:0000313" key="2">
    <source>
        <dbReference type="Proteomes" id="UP000324222"/>
    </source>
</evidence>
<reference evidence="1 2" key="1">
    <citation type="submission" date="2019-05" db="EMBL/GenBank/DDBJ databases">
        <title>Another draft genome of Portunus trituberculatus and its Hox gene families provides insights of decapod evolution.</title>
        <authorList>
            <person name="Jeong J.-H."/>
            <person name="Song I."/>
            <person name="Kim S."/>
            <person name="Choi T."/>
            <person name="Kim D."/>
            <person name="Ryu S."/>
            <person name="Kim W."/>
        </authorList>
    </citation>
    <scope>NUCLEOTIDE SEQUENCE [LARGE SCALE GENOMIC DNA]</scope>
    <source>
        <tissue evidence="1">Muscle</tissue>
    </source>
</reference>
<keyword evidence="2" id="KW-1185">Reference proteome</keyword>